<evidence type="ECO:0000259" key="1">
    <source>
        <dbReference type="Pfam" id="PF01656"/>
    </source>
</evidence>
<dbReference type="InterPro" id="IPR050678">
    <property type="entry name" value="DNA_Partitioning_ATPase"/>
</dbReference>
<dbReference type="SUPFAM" id="SSF52540">
    <property type="entry name" value="P-loop containing nucleoside triphosphate hydrolases"/>
    <property type="match status" value="1"/>
</dbReference>
<dbReference type="Proteomes" id="UP001236569">
    <property type="component" value="Unassembled WGS sequence"/>
</dbReference>
<reference evidence="2 3" key="1">
    <citation type="submission" date="2023-05" db="EMBL/GenBank/DDBJ databases">
        <title>Novel species of genus Flectobacillus isolated from stream in China.</title>
        <authorList>
            <person name="Lu H."/>
        </authorList>
    </citation>
    <scope>NUCLEOTIDE SEQUENCE [LARGE SCALE GENOMIC DNA]</scope>
    <source>
        <strain evidence="2 3">DC10W</strain>
    </source>
</reference>
<dbReference type="InterPro" id="IPR002586">
    <property type="entry name" value="CobQ/CobB/MinD/ParA_Nub-bd_dom"/>
</dbReference>
<evidence type="ECO:0000313" key="3">
    <source>
        <dbReference type="Proteomes" id="UP001236569"/>
    </source>
</evidence>
<sequence length="200" mass="22221">MKIITVAHQKGGVGKTTLALNLAYCFKEGARVAIIDTDPQGSVSNIKPILEQHGIALIAPQDIDKVRNQYDIAVIDTPPYLSTTLPEFFKYSDFVLVPTKASVLDIMAIRATIKLLREAMKERPQLKASIVLNMVKSRSAITAEIKEILDEYKFPILNTMVSDRVSYTRSPISGGVFNTEDDKAKEEILGLTREIITQLK</sequence>
<gene>
    <name evidence="2" type="ORF">QM480_24690</name>
</gene>
<dbReference type="EMBL" id="JASHID010000036">
    <property type="protein sequence ID" value="MDI9867566.1"/>
    <property type="molecule type" value="Genomic_DNA"/>
</dbReference>
<proteinExistence type="predicted"/>
<dbReference type="CDD" id="cd02042">
    <property type="entry name" value="ParAB_family"/>
    <property type="match status" value="1"/>
</dbReference>
<dbReference type="Pfam" id="PF01656">
    <property type="entry name" value="CbiA"/>
    <property type="match status" value="1"/>
</dbReference>
<dbReference type="Gene3D" id="3.40.50.300">
    <property type="entry name" value="P-loop containing nucleotide triphosphate hydrolases"/>
    <property type="match status" value="1"/>
</dbReference>
<dbReference type="InterPro" id="IPR027417">
    <property type="entry name" value="P-loop_NTPase"/>
</dbReference>
<dbReference type="RefSeq" id="WP_283372192.1">
    <property type="nucleotide sequence ID" value="NZ_JASHID010000036.1"/>
</dbReference>
<accession>A0ABT6YWT0</accession>
<name>A0ABT6YWT0_9BACT</name>
<feature type="domain" description="CobQ/CobB/MinD/ParA nucleotide binding" evidence="1">
    <location>
        <begin position="4"/>
        <end position="173"/>
    </location>
</feature>
<dbReference type="PANTHER" id="PTHR13696">
    <property type="entry name" value="P-LOOP CONTAINING NUCLEOSIDE TRIPHOSPHATE HYDROLASE"/>
    <property type="match status" value="1"/>
</dbReference>
<comment type="caution">
    <text evidence="2">The sequence shown here is derived from an EMBL/GenBank/DDBJ whole genome shotgun (WGS) entry which is preliminary data.</text>
</comment>
<organism evidence="2 3">
    <name type="scientific">Flectobacillus longus</name>
    <dbReference type="NCBI Taxonomy" id="2984207"/>
    <lineage>
        <taxon>Bacteria</taxon>
        <taxon>Pseudomonadati</taxon>
        <taxon>Bacteroidota</taxon>
        <taxon>Cytophagia</taxon>
        <taxon>Cytophagales</taxon>
        <taxon>Flectobacillaceae</taxon>
        <taxon>Flectobacillus</taxon>
    </lineage>
</organism>
<dbReference type="PANTHER" id="PTHR13696:SF96">
    <property type="entry name" value="COBQ_COBB_MIND_PARA NUCLEOTIDE BINDING DOMAIN-CONTAINING PROTEIN"/>
    <property type="match status" value="1"/>
</dbReference>
<protein>
    <submittedName>
        <fullName evidence="2">ParA family protein</fullName>
    </submittedName>
</protein>
<dbReference type="PIRSF" id="PIRSF009320">
    <property type="entry name" value="Nuc_binding_HP_1000"/>
    <property type="match status" value="1"/>
</dbReference>
<keyword evidence="3" id="KW-1185">Reference proteome</keyword>
<evidence type="ECO:0000313" key="2">
    <source>
        <dbReference type="EMBL" id="MDI9867566.1"/>
    </source>
</evidence>